<name>A0A7X9RV12_9BACT</name>
<protein>
    <submittedName>
        <fullName evidence="2">Uncharacterized protein</fullName>
    </submittedName>
</protein>
<keyword evidence="3" id="KW-1185">Reference proteome</keyword>
<organism evidence="2 3">
    <name type="scientific">Flammeovirga aprica JL-4</name>
    <dbReference type="NCBI Taxonomy" id="694437"/>
    <lineage>
        <taxon>Bacteria</taxon>
        <taxon>Pseudomonadati</taxon>
        <taxon>Bacteroidota</taxon>
        <taxon>Cytophagia</taxon>
        <taxon>Cytophagales</taxon>
        <taxon>Flammeovirgaceae</taxon>
        <taxon>Flammeovirga</taxon>
    </lineage>
</organism>
<feature type="chain" id="PRO_5030711012" evidence="1">
    <location>
        <begin position="20"/>
        <end position="229"/>
    </location>
</feature>
<sequence>MKTILIFFTLIGIAITSFAQENNQKFIDGSITVNGKVIEGYLWKKNGNAPWDFQKEVRFITYDGFKKLTKVKFKYFNKYGPKDCEGYTYEGTYYEAVKYADMSAAGAGMIAKRMFMKQHSLGKITLYEFFQVPPSITTGNTPPPSKTGTMVYRKGKEGKLKAVKDIVIKKEFADCPLVLENYEKGDYNFFEEDDSGLIKALSKTAANPVEVRMLAIADYNENCGKEDMK</sequence>
<feature type="signal peptide" evidence="1">
    <location>
        <begin position="1"/>
        <end position="19"/>
    </location>
</feature>
<gene>
    <name evidence="2" type="ORF">HHU12_14805</name>
</gene>
<dbReference type="RefSeq" id="WP_169657525.1">
    <property type="nucleotide sequence ID" value="NZ_JABANE010000037.1"/>
</dbReference>
<evidence type="ECO:0000313" key="2">
    <source>
        <dbReference type="EMBL" id="NME69243.1"/>
    </source>
</evidence>
<proteinExistence type="predicted"/>
<dbReference type="Proteomes" id="UP000576082">
    <property type="component" value="Unassembled WGS sequence"/>
</dbReference>
<accession>A0A7X9RV12</accession>
<evidence type="ECO:0000313" key="3">
    <source>
        <dbReference type="Proteomes" id="UP000576082"/>
    </source>
</evidence>
<dbReference type="EMBL" id="JABANE010000037">
    <property type="protein sequence ID" value="NME69243.1"/>
    <property type="molecule type" value="Genomic_DNA"/>
</dbReference>
<keyword evidence="1" id="KW-0732">Signal</keyword>
<evidence type="ECO:0000256" key="1">
    <source>
        <dbReference type="SAM" id="SignalP"/>
    </source>
</evidence>
<dbReference type="AlphaFoldDB" id="A0A7X9RV12"/>
<comment type="caution">
    <text evidence="2">The sequence shown here is derived from an EMBL/GenBank/DDBJ whole genome shotgun (WGS) entry which is preliminary data.</text>
</comment>
<reference evidence="2 3" key="1">
    <citation type="submission" date="2020-04" db="EMBL/GenBank/DDBJ databases">
        <title>Flammeovirga sp. SR4, a novel species isolated from seawater.</title>
        <authorList>
            <person name="Wang X."/>
        </authorList>
    </citation>
    <scope>NUCLEOTIDE SEQUENCE [LARGE SCALE GENOMIC DNA]</scope>
    <source>
        <strain evidence="2 3">ATCC 23126</strain>
    </source>
</reference>